<dbReference type="InterPro" id="IPR000219">
    <property type="entry name" value="DH_dom"/>
</dbReference>
<dbReference type="SMART" id="SM00036">
    <property type="entry name" value="CNH"/>
    <property type="match status" value="1"/>
</dbReference>
<accession>A0A1X0RI21</accession>
<reference evidence="5" key="1">
    <citation type="journal article" date="2016" name="Proc. Natl. Acad. Sci. U.S.A.">
        <title>Lipid metabolic changes in an early divergent fungus govern the establishment of a mutualistic symbiosis with endobacteria.</title>
        <authorList>
            <person name="Lastovetsky O.A."/>
            <person name="Gaspar M.L."/>
            <person name="Mondo S.J."/>
            <person name="LaButti K.M."/>
            <person name="Sandor L."/>
            <person name="Grigoriev I.V."/>
            <person name="Henry S.A."/>
            <person name="Pawlowska T.E."/>
        </authorList>
    </citation>
    <scope>NUCLEOTIDE SEQUENCE [LARGE SCALE GENOMIC DNA]</scope>
    <source>
        <strain evidence="5">ATCC 52814</strain>
    </source>
</reference>
<dbReference type="AlphaFoldDB" id="A0A1X0RI21"/>
<dbReference type="CDD" id="cd00160">
    <property type="entry name" value="RhoGEF"/>
    <property type="match status" value="1"/>
</dbReference>
<dbReference type="OrthoDB" id="2272012at2759"/>
<dbReference type="PANTHER" id="PTHR46572">
    <property type="entry name" value="RHO1 GDP-GTP EXCHANGE PROTEIN 1-RELATED"/>
    <property type="match status" value="1"/>
</dbReference>
<dbReference type="Gene3D" id="2.30.29.30">
    <property type="entry name" value="Pleckstrin-homology domain (PH domain)/Phosphotyrosine-binding domain (PTB)"/>
    <property type="match status" value="1"/>
</dbReference>
<evidence type="ECO:0008006" key="6">
    <source>
        <dbReference type="Google" id="ProtNLM"/>
    </source>
</evidence>
<dbReference type="InterPro" id="IPR052233">
    <property type="entry name" value="Rho-type_GEFs"/>
</dbReference>
<dbReference type="SMART" id="SM00233">
    <property type="entry name" value="PH"/>
    <property type="match status" value="1"/>
</dbReference>
<dbReference type="EMBL" id="KV921855">
    <property type="protein sequence ID" value="ORE11692.1"/>
    <property type="molecule type" value="Genomic_DNA"/>
</dbReference>
<dbReference type="InterPro" id="IPR001180">
    <property type="entry name" value="CNH_dom"/>
</dbReference>
<dbReference type="Pfam" id="PF00621">
    <property type="entry name" value="RhoGEF"/>
    <property type="match status" value="1"/>
</dbReference>
<evidence type="ECO:0000256" key="1">
    <source>
        <dbReference type="ARBA" id="ARBA00022553"/>
    </source>
</evidence>
<evidence type="ECO:0000313" key="5">
    <source>
        <dbReference type="EMBL" id="ORE11692.1"/>
    </source>
</evidence>
<proteinExistence type="predicted"/>
<protein>
    <recommendedName>
        <fullName evidence="6">CNH-domain-containing protein</fullName>
    </recommendedName>
</protein>
<dbReference type="Pfam" id="PF15405">
    <property type="entry name" value="PH_5"/>
    <property type="match status" value="1"/>
</dbReference>
<evidence type="ECO:0000256" key="2">
    <source>
        <dbReference type="ARBA" id="ARBA00022658"/>
    </source>
</evidence>
<evidence type="ECO:0000259" key="3">
    <source>
        <dbReference type="PROSITE" id="PS50010"/>
    </source>
</evidence>
<dbReference type="SMART" id="SM00325">
    <property type="entry name" value="RhoGEF"/>
    <property type="match status" value="1"/>
</dbReference>
<dbReference type="Gene3D" id="1.20.900.10">
    <property type="entry name" value="Dbl homology (DH) domain"/>
    <property type="match status" value="1"/>
</dbReference>
<name>A0A1X0RI21_RHIZD</name>
<dbReference type="InterPro" id="IPR035899">
    <property type="entry name" value="DBL_dom_sf"/>
</dbReference>
<dbReference type="Proteomes" id="UP000242414">
    <property type="component" value="Unassembled WGS sequence"/>
</dbReference>
<evidence type="ECO:0000259" key="4">
    <source>
        <dbReference type="PROSITE" id="PS50219"/>
    </source>
</evidence>
<dbReference type="Pfam" id="PF00780">
    <property type="entry name" value="CNH"/>
    <property type="match status" value="1"/>
</dbReference>
<sequence>MDTEKMNTRQESSVDGAIGSPTLEALYHDLDMFINELNLSSDQRRSFDQVNQNGGYEDETQGYSPVLENYTRFSTTECIEQPKKPTIIEEKPHQTTPPVSPSFLRVNNKEDYIFTTRTSSLNRTISSSSGRSLNNRIPPSPKIIFSNPTSPLAFEMPNVLEDEVVFPNYALLSFISSNFITAVRSLNERRRIFCTAEYPLSFNGEEAIDLLRSFLPDSLATSIYLKVARALMKTHPPLIAPIPYSEKSVRKNKLYNSTNEIYTLLTTDQEIQGVYTPLTRCYSISCLPGQPECYSPLCPNRLLQQPDNIQQKLMAPSVGSSVSHDTSISRAWSASVSKEILMSLPKNEISRQEAIHELIYTEEDYVRDLRLLDELYVKELLNAQCIEESRRQEFCDKVFNNYKDILDIHKELCDDLKDHQAYCQSISAIGSVNQVGDIFLRHVNRFKDAYLRYGPQVVLAEYEAKREAETNILFQNFIREKEKRAESRRLPFRHFIILPVTRLQRYSLLLDAVLKKTPDDNPDKVHIATCIDIIKGVATKVDEATVETKNTLRIYEINQRVRFKPGEPHELDLLKPGRKLIKEGVLTRKSHLVVETIELRVFLFDHLLLMTKEKKAPNKADDVEYVVSKRPIPMELLHIQEATEGFSIGLRTMNSTATSTYASSSLLSPTNGSFANAPSSSPFGGNSHPILIQHLGRHGADYMLYAESAASRVEWKEKVVEAKAMLEMANMDKRVFEIRSLSDTTFGGSNASSLHNHGKVTCTVPFTSSTNIRMIAVGTQQGIWMGIEGDTNTIKLVLSISDVTQIAVLEDHHILLILADKTLYAYALDPLVPKDSRRTTVDKPHQKVAQHITFFHAGVCNGRTIVVAMKKRGVDSNFKVLEPVCGDLRDPNNSKKFFAKSGLFSKMPSWFKSYMEFYIGTESYSLHFLKARLVVVCARGFEIINLEALSMNRNLPDPTHPDFAFVQQKGQELRPLGMFRCKENYLLCYDAFAFMVNTHGSYVRETPLIEWEGVPQSVAFYYPYVIGFDPRFIEIRHVETGELVQVLAGIHMRCLQFINNAIAPVIHGCMAHPFKPDFQYVFQLVGTFEPPL</sequence>
<dbReference type="PROSITE" id="PS50010">
    <property type="entry name" value="DH_2"/>
    <property type="match status" value="1"/>
</dbReference>
<dbReference type="InterPro" id="IPR041675">
    <property type="entry name" value="PH_5"/>
</dbReference>
<organism evidence="5">
    <name type="scientific">Rhizopus microsporus var. microsporus</name>
    <dbReference type="NCBI Taxonomy" id="86635"/>
    <lineage>
        <taxon>Eukaryota</taxon>
        <taxon>Fungi</taxon>
        <taxon>Fungi incertae sedis</taxon>
        <taxon>Mucoromycota</taxon>
        <taxon>Mucoromycotina</taxon>
        <taxon>Mucoromycetes</taxon>
        <taxon>Mucorales</taxon>
        <taxon>Mucorineae</taxon>
        <taxon>Rhizopodaceae</taxon>
        <taxon>Rhizopus</taxon>
    </lineage>
</organism>
<dbReference type="PANTHER" id="PTHR46572:SF1">
    <property type="entry name" value="RHO1 GUANINE NUCLEOTIDE EXCHANGE FACTOR TUS1"/>
    <property type="match status" value="1"/>
</dbReference>
<dbReference type="GO" id="GO:0005085">
    <property type="term" value="F:guanyl-nucleotide exchange factor activity"/>
    <property type="evidence" value="ECO:0007669"/>
    <property type="project" value="UniProtKB-KW"/>
</dbReference>
<keyword evidence="1" id="KW-0597">Phosphoprotein</keyword>
<feature type="domain" description="CNH" evidence="4">
    <location>
        <begin position="757"/>
        <end position="1062"/>
    </location>
</feature>
<dbReference type="InterPro" id="IPR011993">
    <property type="entry name" value="PH-like_dom_sf"/>
</dbReference>
<gene>
    <name evidence="5" type="ORF">BCV72DRAFT_283927</name>
</gene>
<dbReference type="VEuPathDB" id="FungiDB:BCV72DRAFT_283927"/>
<feature type="domain" description="DH" evidence="3">
    <location>
        <begin position="350"/>
        <end position="544"/>
    </location>
</feature>
<dbReference type="SUPFAM" id="SSF50729">
    <property type="entry name" value="PH domain-like"/>
    <property type="match status" value="1"/>
</dbReference>
<dbReference type="SUPFAM" id="SSF48065">
    <property type="entry name" value="DBL homology domain (DH-domain)"/>
    <property type="match status" value="1"/>
</dbReference>
<dbReference type="InterPro" id="IPR001849">
    <property type="entry name" value="PH_domain"/>
</dbReference>
<dbReference type="PROSITE" id="PS50219">
    <property type="entry name" value="CNH"/>
    <property type="match status" value="1"/>
</dbReference>
<keyword evidence="2" id="KW-0344">Guanine-nucleotide releasing factor</keyword>